<gene>
    <name evidence="1" type="ORF">KS419_24670</name>
</gene>
<evidence type="ECO:0000313" key="2">
    <source>
        <dbReference type="Proteomes" id="UP000784880"/>
    </source>
</evidence>
<accession>A0ABS6JMP5</accession>
<sequence>MRKAIAILFMLAGFIIIGFAGYEIYQTNAQQQEALDTAIELVFSDNEKEYEEVLEDFDPGQGDIVGILTIPRLSADLPIVEGTHEDDLARGVGHYVGTGFPTDNRQILLSGHRDTVFRNLGELEIGDVFEVKMNYGTFTYEIYETFIVDADDTTVIDFSIDEEVLTVSTCYPFRFVGNAPERYILNAKPVTSD</sequence>
<reference evidence="1 2" key="1">
    <citation type="submission" date="2021-06" db="EMBL/GenBank/DDBJ databases">
        <title>Bacillus sp. RD4P76, an endophyte from a halophyte.</title>
        <authorList>
            <person name="Sun J.-Q."/>
        </authorList>
    </citation>
    <scope>NUCLEOTIDE SEQUENCE [LARGE SCALE GENOMIC DNA]</scope>
    <source>
        <strain evidence="1 2">CGMCC 1.15917</strain>
    </source>
</reference>
<dbReference type="NCBIfam" id="TIGR01076">
    <property type="entry name" value="sortase_fam"/>
    <property type="match status" value="1"/>
</dbReference>
<dbReference type="Proteomes" id="UP000784880">
    <property type="component" value="Unassembled WGS sequence"/>
</dbReference>
<comment type="caution">
    <text evidence="1">The sequence shown here is derived from an EMBL/GenBank/DDBJ whole genome shotgun (WGS) entry which is preliminary data.</text>
</comment>
<evidence type="ECO:0000313" key="1">
    <source>
        <dbReference type="EMBL" id="MBU9714943.1"/>
    </source>
</evidence>
<dbReference type="InterPro" id="IPR041999">
    <property type="entry name" value="Sortase_D_1"/>
</dbReference>
<dbReference type="CDD" id="cd05828">
    <property type="entry name" value="Sortase_D_1"/>
    <property type="match status" value="1"/>
</dbReference>
<protein>
    <submittedName>
        <fullName evidence="1">Class D sortase</fullName>
    </submittedName>
</protein>
<keyword evidence="2" id="KW-1185">Reference proteome</keyword>
<proteinExistence type="predicted"/>
<dbReference type="NCBIfam" id="NF033746">
    <property type="entry name" value="class_D_sortase"/>
    <property type="match status" value="1"/>
</dbReference>
<dbReference type="InterPro" id="IPR005754">
    <property type="entry name" value="Sortase"/>
</dbReference>
<dbReference type="RefSeq" id="WP_217069766.1">
    <property type="nucleotide sequence ID" value="NZ_JAHQCS010000190.1"/>
</dbReference>
<dbReference type="EMBL" id="JAHQCS010000190">
    <property type="protein sequence ID" value="MBU9714943.1"/>
    <property type="molecule type" value="Genomic_DNA"/>
</dbReference>
<dbReference type="Pfam" id="PF04203">
    <property type="entry name" value="Sortase"/>
    <property type="match status" value="1"/>
</dbReference>
<name>A0ABS6JMP5_9BACI</name>
<organism evidence="1 2">
    <name type="scientific">Evansella tamaricis</name>
    <dbReference type="NCBI Taxonomy" id="2069301"/>
    <lineage>
        <taxon>Bacteria</taxon>
        <taxon>Bacillati</taxon>
        <taxon>Bacillota</taxon>
        <taxon>Bacilli</taxon>
        <taxon>Bacillales</taxon>
        <taxon>Bacillaceae</taxon>
        <taxon>Evansella</taxon>
    </lineage>
</organism>
<dbReference type="InterPro" id="IPR053525">
    <property type="entry name" value="Sortase_D"/>
</dbReference>